<evidence type="ECO:0000313" key="1">
    <source>
        <dbReference type="EMBL" id="KAL3958052.1"/>
    </source>
</evidence>
<organism evidence="1 2">
    <name type="scientific">Purpureocillium lilacinum</name>
    <name type="common">Paecilomyces lilacinus</name>
    <dbReference type="NCBI Taxonomy" id="33203"/>
    <lineage>
        <taxon>Eukaryota</taxon>
        <taxon>Fungi</taxon>
        <taxon>Dikarya</taxon>
        <taxon>Ascomycota</taxon>
        <taxon>Pezizomycotina</taxon>
        <taxon>Sordariomycetes</taxon>
        <taxon>Hypocreomycetidae</taxon>
        <taxon>Hypocreales</taxon>
        <taxon>Ophiocordycipitaceae</taxon>
        <taxon>Purpureocillium</taxon>
    </lineage>
</organism>
<accession>A0ACC4DQB7</accession>
<protein>
    <submittedName>
        <fullName evidence="1">Uncharacterized protein</fullName>
    </submittedName>
</protein>
<proteinExistence type="predicted"/>
<evidence type="ECO:0000313" key="2">
    <source>
        <dbReference type="Proteomes" id="UP001638806"/>
    </source>
</evidence>
<dbReference type="EMBL" id="JBGNUJ010000007">
    <property type="protein sequence ID" value="KAL3958052.1"/>
    <property type="molecule type" value="Genomic_DNA"/>
</dbReference>
<sequence length="152" mass="16288">MLNGLLERVAVVQSSAESKAKPQLRAGQKQQDHAPKPPPPTRFGPEIASPVHRSLHESRAHPVATQLASRSVAKPGTDSTQAARVTDIYTAPAATARALNEQYGSHRRRSHPSGSCLYSGWLFVPAVRLSLASMLPLSPTAPTKKQACPVNK</sequence>
<name>A0ACC4DQB7_PURLI</name>
<comment type="caution">
    <text evidence="1">The sequence shown here is derived from an EMBL/GenBank/DDBJ whole genome shotgun (WGS) entry which is preliminary data.</text>
</comment>
<keyword evidence="2" id="KW-1185">Reference proteome</keyword>
<gene>
    <name evidence="1" type="ORF">ACCO45_008630</name>
</gene>
<reference evidence="1" key="1">
    <citation type="submission" date="2024-12" db="EMBL/GenBank/DDBJ databases">
        <title>Comparative genomics and development of molecular markers within Purpureocillium lilacinum and among Purpureocillium species.</title>
        <authorList>
            <person name="Yeh Z.-Y."/>
            <person name="Ni N.-T."/>
            <person name="Lo P.-H."/>
            <person name="Mushyakhwo K."/>
            <person name="Lin C.-F."/>
            <person name="Nai Y.-S."/>
        </authorList>
    </citation>
    <scope>NUCLEOTIDE SEQUENCE</scope>
    <source>
        <strain evidence="1">NCHU-NPUST-175</strain>
    </source>
</reference>
<dbReference type="Proteomes" id="UP001638806">
    <property type="component" value="Unassembled WGS sequence"/>
</dbReference>